<gene>
    <name evidence="1" type="ORF">AB3G37_16540</name>
</gene>
<protein>
    <submittedName>
        <fullName evidence="1">Uncharacterized protein</fullName>
    </submittedName>
</protein>
<name>A0AB39VN79_9GAMM</name>
<proteinExistence type="predicted"/>
<reference evidence="1" key="1">
    <citation type="submission" date="2024-07" db="EMBL/GenBank/DDBJ databases">
        <authorList>
            <person name="Biller S.J."/>
        </authorList>
    </citation>
    <scope>NUCLEOTIDE SEQUENCE</scope>
    <source>
        <strain evidence="1">WC2420</strain>
    </source>
</reference>
<dbReference type="AlphaFoldDB" id="A0AB39VN79"/>
<dbReference type="RefSeq" id="WP_369788514.1">
    <property type="nucleotide sequence ID" value="NZ_CP165628.1"/>
</dbReference>
<dbReference type="EMBL" id="CP165628">
    <property type="protein sequence ID" value="XDU71157.1"/>
    <property type="molecule type" value="Genomic_DNA"/>
</dbReference>
<accession>A0AB39VN79</accession>
<sequence>MKVGVSQLIKVIGDDRINYQILNHAITSIRTAKAHSTISFKTDAVTAVGELAGTNKVGLVIWVDEAVFNTELAKLGEGVKS</sequence>
<evidence type="ECO:0000313" key="1">
    <source>
        <dbReference type="EMBL" id="XDU71157.1"/>
    </source>
</evidence>
<organism evidence="1">
    <name type="scientific">Rouxiella sp. WC2420</name>
    <dbReference type="NCBI Taxonomy" id="3234145"/>
    <lineage>
        <taxon>Bacteria</taxon>
        <taxon>Pseudomonadati</taxon>
        <taxon>Pseudomonadota</taxon>
        <taxon>Gammaproteobacteria</taxon>
        <taxon>Enterobacterales</taxon>
        <taxon>Yersiniaceae</taxon>
        <taxon>Rouxiella</taxon>
    </lineage>
</organism>